<feature type="domain" description="Rieske" evidence="6">
    <location>
        <begin position="29"/>
        <end position="132"/>
    </location>
</feature>
<dbReference type="GO" id="GO:0046872">
    <property type="term" value="F:metal ion binding"/>
    <property type="evidence" value="ECO:0007669"/>
    <property type="project" value="UniProtKB-KW"/>
</dbReference>
<gene>
    <name evidence="7" type="ORF">A176_005994</name>
</gene>
<evidence type="ECO:0000256" key="5">
    <source>
        <dbReference type="ARBA" id="ARBA00023014"/>
    </source>
</evidence>
<evidence type="ECO:0000256" key="4">
    <source>
        <dbReference type="ARBA" id="ARBA00023004"/>
    </source>
</evidence>
<dbReference type="PANTHER" id="PTHR21266">
    <property type="entry name" value="IRON-SULFUR DOMAIN CONTAINING PROTEIN"/>
    <property type="match status" value="1"/>
</dbReference>
<dbReference type="STRING" id="1297742.A176_005994"/>
<dbReference type="PANTHER" id="PTHR21266:SF60">
    <property type="entry name" value="3-KETOSTEROID-9-ALPHA-MONOOXYGENASE, OXYGENASE COMPONENT"/>
    <property type="match status" value="1"/>
</dbReference>
<sequence length="366" mass="40299">MSSMSSREEGRTPGTPAGHISVVHLPNAWFILCASSELGDKPLARTLQGSPLVLFRGEGGKPATLVDRCPHRNVPLSLGRVKEGQLQCGYHGWRFDGAGQCRAIPGFLGEPGARARCATAHATREQDGFVWVYSTPGVEPTTEPYRFPLLEAREYSTVRRMLRAPGSLHATLENTLDVPHTAYLHGGLFRTEEKRNEIEVVVRRSADKVEAEYIGEPRPSGLVGKLLAPGGGVVQHFDRFLMPSIAQVEYRIGDTSHIMVTSAMTPVSEWDTLVFAVVTFRLPLPRWLVRAALPLIMPVALHIFGQDARILKKQTETIRRFGTEAYASTEIDVLGPGILRLLRAAEREKAGAVGDAVHETRLKMRT</sequence>
<keyword evidence="2" id="KW-0479">Metal-binding</keyword>
<keyword evidence="7" id="KW-0808">Transferase</keyword>
<dbReference type="KEGG" id="mym:A176_005994"/>
<dbReference type="eggNOG" id="COG4638">
    <property type="taxonomic scope" value="Bacteria"/>
</dbReference>
<dbReference type="GO" id="GO:0051537">
    <property type="term" value="F:2 iron, 2 sulfur cluster binding"/>
    <property type="evidence" value="ECO:0007669"/>
    <property type="project" value="UniProtKB-KW"/>
</dbReference>
<evidence type="ECO:0000256" key="2">
    <source>
        <dbReference type="ARBA" id="ARBA00022723"/>
    </source>
</evidence>
<dbReference type="SUPFAM" id="SSF50022">
    <property type="entry name" value="ISP domain"/>
    <property type="match status" value="1"/>
</dbReference>
<dbReference type="EMBL" id="CP012109">
    <property type="protein sequence ID" value="AKQ69082.1"/>
    <property type="molecule type" value="Genomic_DNA"/>
</dbReference>
<accession>A0A0H4XLE8</accession>
<evidence type="ECO:0000256" key="3">
    <source>
        <dbReference type="ARBA" id="ARBA00023002"/>
    </source>
</evidence>
<dbReference type="GO" id="GO:0016491">
    <property type="term" value="F:oxidoreductase activity"/>
    <property type="evidence" value="ECO:0007669"/>
    <property type="project" value="UniProtKB-KW"/>
</dbReference>
<evidence type="ECO:0000313" key="7">
    <source>
        <dbReference type="EMBL" id="AKQ69082.1"/>
    </source>
</evidence>
<protein>
    <submittedName>
        <fullName evidence="7">Vanillate O-demethylase oxygenase subunit</fullName>
    </submittedName>
</protein>
<dbReference type="GO" id="GO:0032259">
    <property type="term" value="P:methylation"/>
    <property type="evidence" value="ECO:0007669"/>
    <property type="project" value="UniProtKB-KW"/>
</dbReference>
<evidence type="ECO:0000259" key="6">
    <source>
        <dbReference type="PROSITE" id="PS51296"/>
    </source>
</evidence>
<dbReference type="AlphaFoldDB" id="A0A0H4XLE8"/>
<keyword evidence="7" id="KW-0489">Methyltransferase</keyword>
<organism evidence="7 8">
    <name type="scientific">Pseudomyxococcus hansupus</name>
    <dbReference type="NCBI Taxonomy" id="1297742"/>
    <lineage>
        <taxon>Bacteria</taxon>
        <taxon>Pseudomonadati</taxon>
        <taxon>Myxococcota</taxon>
        <taxon>Myxococcia</taxon>
        <taxon>Myxococcales</taxon>
        <taxon>Cystobacterineae</taxon>
        <taxon>Myxococcaceae</taxon>
        <taxon>Pseudomyxococcus</taxon>
    </lineage>
</organism>
<dbReference type="Gene3D" id="2.102.10.10">
    <property type="entry name" value="Rieske [2Fe-2S] iron-sulphur domain"/>
    <property type="match status" value="1"/>
</dbReference>
<dbReference type="InterPro" id="IPR050584">
    <property type="entry name" value="Cholesterol_7-desaturase"/>
</dbReference>
<name>A0A0H4XLE8_9BACT</name>
<dbReference type="PATRIC" id="fig|1297742.4.peg.6086"/>
<keyword evidence="4" id="KW-0408">Iron</keyword>
<dbReference type="Gene3D" id="3.90.380.10">
    <property type="entry name" value="Naphthalene 1,2-dioxygenase Alpha Subunit, Chain A, domain 1"/>
    <property type="match status" value="1"/>
</dbReference>
<dbReference type="InterPro" id="IPR036922">
    <property type="entry name" value="Rieske_2Fe-2S_sf"/>
</dbReference>
<keyword evidence="3" id="KW-0560">Oxidoreductase</keyword>
<keyword evidence="5" id="KW-0411">Iron-sulfur</keyword>
<dbReference type="InterPro" id="IPR044043">
    <property type="entry name" value="VanA_C_cat"/>
</dbReference>
<dbReference type="GO" id="GO:0008168">
    <property type="term" value="F:methyltransferase activity"/>
    <property type="evidence" value="ECO:0007669"/>
    <property type="project" value="UniProtKB-KW"/>
</dbReference>
<dbReference type="InterPro" id="IPR017941">
    <property type="entry name" value="Rieske_2Fe-2S"/>
</dbReference>
<dbReference type="Pfam" id="PF00355">
    <property type="entry name" value="Rieske"/>
    <property type="match status" value="1"/>
</dbReference>
<dbReference type="Proteomes" id="UP000009026">
    <property type="component" value="Chromosome"/>
</dbReference>
<dbReference type="SUPFAM" id="SSF55961">
    <property type="entry name" value="Bet v1-like"/>
    <property type="match status" value="1"/>
</dbReference>
<keyword evidence="1" id="KW-0001">2Fe-2S</keyword>
<evidence type="ECO:0000256" key="1">
    <source>
        <dbReference type="ARBA" id="ARBA00022714"/>
    </source>
</evidence>
<keyword evidence="8" id="KW-1185">Reference proteome</keyword>
<dbReference type="PROSITE" id="PS51296">
    <property type="entry name" value="RIESKE"/>
    <property type="match status" value="1"/>
</dbReference>
<dbReference type="Pfam" id="PF19112">
    <property type="entry name" value="VanA_C"/>
    <property type="match status" value="1"/>
</dbReference>
<reference evidence="7 8" key="1">
    <citation type="journal article" date="2016" name="PLoS ONE">
        <title>Complete Genome Sequence and Comparative Genomics of a Novel Myxobacterium Myxococcus hansupus.</title>
        <authorList>
            <person name="Sharma G."/>
            <person name="Narwani T."/>
            <person name="Subramanian S."/>
        </authorList>
    </citation>
    <scope>NUCLEOTIDE SEQUENCE [LARGE SCALE GENOMIC DNA]</scope>
    <source>
        <strain evidence="8">mixupus</strain>
    </source>
</reference>
<proteinExistence type="predicted"/>
<evidence type="ECO:0000313" key="8">
    <source>
        <dbReference type="Proteomes" id="UP000009026"/>
    </source>
</evidence>